<dbReference type="SUPFAM" id="SSF143100">
    <property type="entry name" value="TTHA1013/TTHA0281-like"/>
    <property type="match status" value="1"/>
</dbReference>
<reference evidence="1" key="1">
    <citation type="submission" date="2020-08" db="EMBL/GenBank/DDBJ databases">
        <title>Genome public.</title>
        <authorList>
            <person name="Liu C."/>
            <person name="Sun Q."/>
        </authorList>
    </citation>
    <scope>NUCLEOTIDE SEQUENCE</scope>
    <source>
        <strain evidence="1">H8</strain>
    </source>
</reference>
<gene>
    <name evidence="1" type="ORF">H8698_08035</name>
</gene>
<dbReference type="InterPro" id="IPR035069">
    <property type="entry name" value="TTHA1013/TTHA0281-like"/>
</dbReference>
<name>A0A926DL32_9FIRM</name>
<dbReference type="SUPFAM" id="SSF47598">
    <property type="entry name" value="Ribbon-helix-helix"/>
    <property type="match status" value="1"/>
</dbReference>
<dbReference type="InterPro" id="IPR013321">
    <property type="entry name" value="Arc_rbn_hlx_hlx"/>
</dbReference>
<dbReference type="Pfam" id="PF05534">
    <property type="entry name" value="HicB"/>
    <property type="match status" value="1"/>
</dbReference>
<accession>A0A926DL32</accession>
<dbReference type="InterPro" id="IPR008651">
    <property type="entry name" value="Uncharacterised_HicB"/>
</dbReference>
<evidence type="ECO:0000313" key="2">
    <source>
        <dbReference type="Proteomes" id="UP000611762"/>
    </source>
</evidence>
<dbReference type="Gene3D" id="1.10.1220.10">
    <property type="entry name" value="Met repressor-like"/>
    <property type="match status" value="1"/>
</dbReference>
<organism evidence="1 2">
    <name type="scientific">Congzhengia minquanensis</name>
    <dbReference type="NCBI Taxonomy" id="2763657"/>
    <lineage>
        <taxon>Bacteria</taxon>
        <taxon>Bacillati</taxon>
        <taxon>Bacillota</taxon>
        <taxon>Clostridia</taxon>
        <taxon>Eubacteriales</taxon>
        <taxon>Oscillospiraceae</taxon>
        <taxon>Congzhengia</taxon>
    </lineage>
</organism>
<dbReference type="InterPro" id="IPR010985">
    <property type="entry name" value="Ribbon_hlx_hlx"/>
</dbReference>
<evidence type="ECO:0000313" key="1">
    <source>
        <dbReference type="EMBL" id="MBC8540923.1"/>
    </source>
</evidence>
<proteinExistence type="predicted"/>
<dbReference type="Gene3D" id="3.30.160.250">
    <property type="match status" value="1"/>
</dbReference>
<dbReference type="RefSeq" id="WP_249312598.1">
    <property type="nucleotide sequence ID" value="NZ_JACRSU010000003.1"/>
</dbReference>
<comment type="caution">
    <text evidence="1">The sequence shown here is derived from an EMBL/GenBank/DDBJ whole genome shotgun (WGS) entry which is preliminary data.</text>
</comment>
<dbReference type="GO" id="GO:0006355">
    <property type="term" value="P:regulation of DNA-templated transcription"/>
    <property type="evidence" value="ECO:0007669"/>
    <property type="project" value="InterPro"/>
</dbReference>
<dbReference type="AlphaFoldDB" id="A0A926DL32"/>
<sequence>MTVKDYLELPYNIVIKKIKDESGTYYHAAVLELDGCQSTGDTYGEAYSGILEAMEGYIETKLENGFDVPVPLDTDKYSGKFVVRMPKSLHQRLAMEASQEGVSLNQYALYKLSH</sequence>
<dbReference type="Proteomes" id="UP000611762">
    <property type="component" value="Unassembled WGS sequence"/>
</dbReference>
<keyword evidence="2" id="KW-1185">Reference proteome</keyword>
<protein>
    <submittedName>
        <fullName evidence="1">Type II toxin-antitoxin system HicB family antitoxin</fullName>
    </submittedName>
</protein>
<dbReference type="EMBL" id="JACRSU010000003">
    <property type="protein sequence ID" value="MBC8540923.1"/>
    <property type="molecule type" value="Genomic_DNA"/>
</dbReference>